<accession>A0A5M9MNJ1</accession>
<name>A0A5M9MNJ1_9EURO</name>
<dbReference type="OrthoDB" id="498286at2759"/>
<dbReference type="GO" id="GO:0006044">
    <property type="term" value="P:N-acetylglucosamine metabolic process"/>
    <property type="evidence" value="ECO:0007669"/>
    <property type="project" value="TreeGrafter"/>
</dbReference>
<gene>
    <name evidence="1" type="ORF">ATNIH1004_007451</name>
</gene>
<dbReference type="GeneID" id="54330153"/>
<evidence type="ECO:0008006" key="3">
    <source>
        <dbReference type="Google" id="ProtNLM"/>
    </source>
</evidence>
<dbReference type="VEuPathDB" id="FungiDB:EYZ11_008999"/>
<dbReference type="RefSeq" id="XP_033425390.1">
    <property type="nucleotide sequence ID" value="XM_033572075.1"/>
</dbReference>
<dbReference type="PANTHER" id="PTHR35020:SF2">
    <property type="entry name" value="N-ACETYLGLUCOSAMINE-INDUCED PROTEIN 1"/>
    <property type="match status" value="1"/>
</dbReference>
<comment type="caution">
    <text evidence="1">The sequence shown here is derived from an EMBL/GenBank/DDBJ whole genome shotgun (WGS) entry which is preliminary data.</text>
</comment>
<dbReference type="Pfam" id="PF12239">
    <property type="entry name" value="DUF3605"/>
    <property type="match status" value="1"/>
</dbReference>
<dbReference type="PANTHER" id="PTHR35020">
    <property type="entry name" value="N-ACETYLGLUCOSAMINE-INDUCED PROTEIN 1"/>
    <property type="match status" value="1"/>
</dbReference>
<evidence type="ECO:0000313" key="2">
    <source>
        <dbReference type="Proteomes" id="UP000324241"/>
    </source>
</evidence>
<sequence>MGSVTDIPFTEHDQNVPHWNLTELDRMLLRQTDEEYEPHSWDELKWIIAENRLELFKRLPSHLRRYIKWSTSVKDQYGSILNYICQERLRWDQQHSKVIFKDPTPFASPCDYCIRFNDWPYGVAPGIRHLVVWLKTQLPVQEDGNLTAESRARIQTFVSATFVQRLARENHPDAPEDRVLWFKNWAALQSVSALEHFHVMVSDELLILHILLLAWGYDGNRIINIERLFLSRRFCARIET</sequence>
<proteinExistence type="predicted"/>
<protein>
    <recommendedName>
        <fullName evidence="3">N-acetylglucosamine-induced protein 1</fullName>
    </recommendedName>
</protein>
<dbReference type="GO" id="GO:0005737">
    <property type="term" value="C:cytoplasm"/>
    <property type="evidence" value="ECO:0007669"/>
    <property type="project" value="TreeGrafter"/>
</dbReference>
<dbReference type="InterPro" id="IPR022036">
    <property type="entry name" value="DUF3605"/>
</dbReference>
<evidence type="ECO:0000313" key="1">
    <source>
        <dbReference type="EMBL" id="KAA8646029.1"/>
    </source>
</evidence>
<reference evidence="1 2" key="1">
    <citation type="submission" date="2019-08" db="EMBL/GenBank/DDBJ databases">
        <title>The genome sequence of a newly discovered highly antifungal drug resistant Aspergillus species, Aspergillus tanneri NIH 1004.</title>
        <authorList>
            <person name="Mounaud S."/>
            <person name="Singh I."/>
            <person name="Joardar V."/>
            <person name="Pakala S."/>
            <person name="Pakala S."/>
            <person name="Venepally P."/>
            <person name="Chung J.K."/>
            <person name="Losada L."/>
            <person name="Nierman W.C."/>
        </authorList>
    </citation>
    <scope>NUCLEOTIDE SEQUENCE [LARGE SCALE GENOMIC DNA]</scope>
    <source>
        <strain evidence="1 2">NIH1004</strain>
    </source>
</reference>
<dbReference type="Proteomes" id="UP000324241">
    <property type="component" value="Unassembled WGS sequence"/>
</dbReference>
<dbReference type="AlphaFoldDB" id="A0A5M9MNJ1"/>
<dbReference type="EMBL" id="QUQM01000007">
    <property type="protein sequence ID" value="KAA8646029.1"/>
    <property type="molecule type" value="Genomic_DNA"/>
</dbReference>
<organism evidence="1 2">
    <name type="scientific">Aspergillus tanneri</name>
    <dbReference type="NCBI Taxonomy" id="1220188"/>
    <lineage>
        <taxon>Eukaryota</taxon>
        <taxon>Fungi</taxon>
        <taxon>Dikarya</taxon>
        <taxon>Ascomycota</taxon>
        <taxon>Pezizomycotina</taxon>
        <taxon>Eurotiomycetes</taxon>
        <taxon>Eurotiomycetidae</taxon>
        <taxon>Eurotiales</taxon>
        <taxon>Aspergillaceae</taxon>
        <taxon>Aspergillus</taxon>
        <taxon>Aspergillus subgen. Circumdati</taxon>
    </lineage>
</organism>